<reference evidence="2" key="1">
    <citation type="submission" date="2021-01" db="EMBL/GenBank/DDBJ databases">
        <authorList>
            <person name="Corre E."/>
            <person name="Pelletier E."/>
            <person name="Niang G."/>
            <person name="Scheremetjew M."/>
            <person name="Finn R."/>
            <person name="Kale V."/>
            <person name="Holt S."/>
            <person name="Cochrane G."/>
            <person name="Meng A."/>
            <person name="Brown T."/>
            <person name="Cohen L."/>
        </authorList>
    </citation>
    <scope>NUCLEOTIDE SEQUENCE</scope>
    <source>
        <strain evidence="2">MM31A-1</strain>
    </source>
</reference>
<sequence>MSNDDGSSQQNSRAIEELLAGTKTGILHISWYASWLFDRSKRGISRALGIDDVGNNKRNYRGNLDNTNMIDSTSEVLQVVGVGYGRTGTYSLGLALNQLGLPTLHTQHLYETPEILDMWTEQVFNPAIEKHEISMGKPDFDVIASHGYRATVDLPMALYFEQIYERYPEDCKFILTTRDTSEEWFNSFRLLATSISHTTNMAGHLVSYMYQLASYWRWLLATVDQNSDILSVPIGMPLPPLDKRRAIESYEEHNRRVRELIPVDRLLEYNVKQGWQPLCDFLEVENCPIKRPFPKTNSALSIKAQTVTAMVAYFTILICITVPIANYAFEKVTGQKLMSWIKTKVKSYKQYSIRKKKR</sequence>
<dbReference type="PANTHER" id="PTHR36978:SF4">
    <property type="entry name" value="P-LOOP CONTAINING NUCLEOSIDE TRIPHOSPHATE HYDROLASE PROTEIN"/>
    <property type="match status" value="1"/>
</dbReference>
<dbReference type="PANTHER" id="PTHR36978">
    <property type="entry name" value="P-LOOP CONTAINING NUCLEOTIDE TRIPHOSPHATE HYDROLASE"/>
    <property type="match status" value="1"/>
</dbReference>
<keyword evidence="1" id="KW-1133">Transmembrane helix</keyword>
<dbReference type="InterPro" id="IPR040632">
    <property type="entry name" value="Sulfotransfer_4"/>
</dbReference>
<dbReference type="SUPFAM" id="SSF52540">
    <property type="entry name" value="P-loop containing nucleoside triphosphate hydrolases"/>
    <property type="match status" value="1"/>
</dbReference>
<protein>
    <recommendedName>
        <fullName evidence="3">Sulfotransferase domain-containing protein</fullName>
    </recommendedName>
</protein>
<keyword evidence="1" id="KW-0472">Membrane</keyword>
<dbReference type="InterPro" id="IPR027417">
    <property type="entry name" value="P-loop_NTPase"/>
</dbReference>
<feature type="transmembrane region" description="Helical" evidence="1">
    <location>
        <begin position="310"/>
        <end position="329"/>
    </location>
</feature>
<dbReference type="AlphaFoldDB" id="A0A7S3Q327"/>
<organism evidence="2">
    <name type="scientific">Chaetoceros debilis</name>
    <dbReference type="NCBI Taxonomy" id="122233"/>
    <lineage>
        <taxon>Eukaryota</taxon>
        <taxon>Sar</taxon>
        <taxon>Stramenopiles</taxon>
        <taxon>Ochrophyta</taxon>
        <taxon>Bacillariophyta</taxon>
        <taxon>Coscinodiscophyceae</taxon>
        <taxon>Chaetocerotophycidae</taxon>
        <taxon>Chaetocerotales</taxon>
        <taxon>Chaetocerotaceae</taxon>
        <taxon>Chaetoceros</taxon>
    </lineage>
</organism>
<evidence type="ECO:0008006" key="3">
    <source>
        <dbReference type="Google" id="ProtNLM"/>
    </source>
</evidence>
<proteinExistence type="predicted"/>
<accession>A0A7S3Q327</accession>
<evidence type="ECO:0000313" key="2">
    <source>
        <dbReference type="EMBL" id="CAE0463640.1"/>
    </source>
</evidence>
<dbReference type="EMBL" id="HBIO01010926">
    <property type="protein sequence ID" value="CAE0463640.1"/>
    <property type="molecule type" value="Transcribed_RNA"/>
</dbReference>
<keyword evidence="1" id="KW-0812">Transmembrane</keyword>
<dbReference type="Pfam" id="PF17784">
    <property type="entry name" value="Sulfotransfer_4"/>
    <property type="match status" value="1"/>
</dbReference>
<gene>
    <name evidence="2" type="ORF">CDEB00056_LOCUS8481</name>
</gene>
<dbReference type="Gene3D" id="3.40.50.300">
    <property type="entry name" value="P-loop containing nucleotide triphosphate hydrolases"/>
    <property type="match status" value="1"/>
</dbReference>
<name>A0A7S3Q327_9STRA</name>
<evidence type="ECO:0000256" key="1">
    <source>
        <dbReference type="SAM" id="Phobius"/>
    </source>
</evidence>